<dbReference type="OrthoDB" id="6129502at2759"/>
<organism evidence="1 2">
    <name type="scientific">Mizuhopecten yessoensis</name>
    <name type="common">Japanese scallop</name>
    <name type="synonym">Patinopecten yessoensis</name>
    <dbReference type="NCBI Taxonomy" id="6573"/>
    <lineage>
        <taxon>Eukaryota</taxon>
        <taxon>Metazoa</taxon>
        <taxon>Spiralia</taxon>
        <taxon>Lophotrochozoa</taxon>
        <taxon>Mollusca</taxon>
        <taxon>Bivalvia</taxon>
        <taxon>Autobranchia</taxon>
        <taxon>Pteriomorphia</taxon>
        <taxon>Pectinida</taxon>
        <taxon>Pectinoidea</taxon>
        <taxon>Pectinidae</taxon>
        <taxon>Mizuhopecten</taxon>
    </lineage>
</organism>
<evidence type="ECO:0000313" key="2">
    <source>
        <dbReference type="Proteomes" id="UP000242188"/>
    </source>
</evidence>
<dbReference type="AlphaFoldDB" id="A0A210QH89"/>
<evidence type="ECO:0000313" key="1">
    <source>
        <dbReference type="EMBL" id="OWF47991.1"/>
    </source>
</evidence>
<dbReference type="EMBL" id="NEDP02003741">
    <property type="protein sequence ID" value="OWF47991.1"/>
    <property type="molecule type" value="Genomic_DNA"/>
</dbReference>
<accession>A0A210QH89</accession>
<name>A0A210QH89_MIZYE</name>
<sequence length="191" mass="21908">MECGCSCRANKEMLVPPQMHRQKSDMHEELLVKLGAKEEKFDWHPDILYRRTERPQASVVADYSIDIKVGRPKLYCVGIRNPWACGNQALRQMTMTAKQGPRSLFFGKRPKTTNILNIHRPAPPRTSTATSRVRLQPLSLVRSKTAVCVLHNVTKPLIMFTQKSFPLVLKIFVMKIELLKLTTQSKRNCFC</sequence>
<gene>
    <name evidence="1" type="ORF">KP79_PYT05446</name>
</gene>
<reference evidence="1 2" key="1">
    <citation type="journal article" date="2017" name="Nat. Ecol. Evol.">
        <title>Scallop genome provides insights into evolution of bilaterian karyotype and development.</title>
        <authorList>
            <person name="Wang S."/>
            <person name="Zhang J."/>
            <person name="Jiao W."/>
            <person name="Li J."/>
            <person name="Xun X."/>
            <person name="Sun Y."/>
            <person name="Guo X."/>
            <person name="Huan P."/>
            <person name="Dong B."/>
            <person name="Zhang L."/>
            <person name="Hu X."/>
            <person name="Sun X."/>
            <person name="Wang J."/>
            <person name="Zhao C."/>
            <person name="Wang Y."/>
            <person name="Wang D."/>
            <person name="Huang X."/>
            <person name="Wang R."/>
            <person name="Lv J."/>
            <person name="Li Y."/>
            <person name="Zhang Z."/>
            <person name="Liu B."/>
            <person name="Lu W."/>
            <person name="Hui Y."/>
            <person name="Liang J."/>
            <person name="Zhou Z."/>
            <person name="Hou R."/>
            <person name="Li X."/>
            <person name="Liu Y."/>
            <person name="Li H."/>
            <person name="Ning X."/>
            <person name="Lin Y."/>
            <person name="Zhao L."/>
            <person name="Xing Q."/>
            <person name="Dou J."/>
            <person name="Li Y."/>
            <person name="Mao J."/>
            <person name="Guo H."/>
            <person name="Dou H."/>
            <person name="Li T."/>
            <person name="Mu C."/>
            <person name="Jiang W."/>
            <person name="Fu Q."/>
            <person name="Fu X."/>
            <person name="Miao Y."/>
            <person name="Liu J."/>
            <person name="Yu Q."/>
            <person name="Li R."/>
            <person name="Liao H."/>
            <person name="Li X."/>
            <person name="Kong Y."/>
            <person name="Jiang Z."/>
            <person name="Chourrout D."/>
            <person name="Li R."/>
            <person name="Bao Z."/>
        </authorList>
    </citation>
    <scope>NUCLEOTIDE SEQUENCE [LARGE SCALE GENOMIC DNA]</scope>
    <source>
        <strain evidence="1 2">PY_sf001</strain>
    </source>
</reference>
<protein>
    <submittedName>
        <fullName evidence="1">Uncharacterized protein</fullName>
    </submittedName>
</protein>
<proteinExistence type="predicted"/>
<keyword evidence="2" id="KW-1185">Reference proteome</keyword>
<comment type="caution">
    <text evidence="1">The sequence shown here is derived from an EMBL/GenBank/DDBJ whole genome shotgun (WGS) entry which is preliminary data.</text>
</comment>
<dbReference type="Proteomes" id="UP000242188">
    <property type="component" value="Unassembled WGS sequence"/>
</dbReference>